<keyword evidence="3" id="KW-1185">Reference proteome</keyword>
<feature type="chain" id="PRO_5035801930" description="Apple domain-containing protein" evidence="1">
    <location>
        <begin position="21"/>
        <end position="151"/>
    </location>
</feature>
<keyword evidence="1" id="KW-0732">Signal</keyword>
<proteinExistence type="predicted"/>
<evidence type="ECO:0000256" key="1">
    <source>
        <dbReference type="SAM" id="SignalP"/>
    </source>
</evidence>
<name>A0A8S4PW55_OWEFU</name>
<dbReference type="AlphaFoldDB" id="A0A8S4PW55"/>
<feature type="signal peptide" evidence="1">
    <location>
        <begin position="1"/>
        <end position="20"/>
    </location>
</feature>
<evidence type="ECO:0000313" key="3">
    <source>
        <dbReference type="Proteomes" id="UP000749559"/>
    </source>
</evidence>
<evidence type="ECO:0008006" key="4">
    <source>
        <dbReference type="Google" id="ProtNLM"/>
    </source>
</evidence>
<evidence type="ECO:0000313" key="2">
    <source>
        <dbReference type="EMBL" id="CAH1797735.1"/>
    </source>
</evidence>
<dbReference type="EMBL" id="CAIIXF020000010">
    <property type="protein sequence ID" value="CAH1797735.1"/>
    <property type="molecule type" value="Genomic_DNA"/>
</dbReference>
<comment type="caution">
    <text evidence="2">The sequence shown here is derived from an EMBL/GenBank/DDBJ whole genome shotgun (WGS) entry which is preliminary data.</text>
</comment>
<sequence>MKTFLLLLLTVSFYIAQSESLRKRGYTDVQSFKRELLFIRLIGLERRLEKALSYYNHEDGMCKEDYDTDILDKALLASKDSLLKCAESCTGNPECSAFVYSFTLPQDYCFNMKSLGCTQGKTSKKLTSTSLYRKIPQGNGKQVMLLQKQNN</sequence>
<dbReference type="Proteomes" id="UP000749559">
    <property type="component" value="Unassembled WGS sequence"/>
</dbReference>
<gene>
    <name evidence="2" type="ORF">OFUS_LOCUS21969</name>
</gene>
<protein>
    <recommendedName>
        <fullName evidence="4">Apple domain-containing protein</fullName>
    </recommendedName>
</protein>
<reference evidence="2" key="1">
    <citation type="submission" date="2022-03" db="EMBL/GenBank/DDBJ databases">
        <authorList>
            <person name="Martin C."/>
        </authorList>
    </citation>
    <scope>NUCLEOTIDE SEQUENCE</scope>
</reference>
<accession>A0A8S4PW55</accession>
<organism evidence="2 3">
    <name type="scientific">Owenia fusiformis</name>
    <name type="common">Polychaete worm</name>
    <dbReference type="NCBI Taxonomy" id="6347"/>
    <lineage>
        <taxon>Eukaryota</taxon>
        <taxon>Metazoa</taxon>
        <taxon>Spiralia</taxon>
        <taxon>Lophotrochozoa</taxon>
        <taxon>Annelida</taxon>
        <taxon>Polychaeta</taxon>
        <taxon>Sedentaria</taxon>
        <taxon>Canalipalpata</taxon>
        <taxon>Sabellida</taxon>
        <taxon>Oweniida</taxon>
        <taxon>Oweniidae</taxon>
        <taxon>Owenia</taxon>
    </lineage>
</organism>